<dbReference type="Proteomes" id="UP000077701">
    <property type="component" value="Unassembled WGS sequence"/>
</dbReference>
<evidence type="ECO:0008006" key="3">
    <source>
        <dbReference type="Google" id="ProtNLM"/>
    </source>
</evidence>
<evidence type="ECO:0000313" key="1">
    <source>
        <dbReference type="EMBL" id="GAT67235.1"/>
    </source>
</evidence>
<proteinExistence type="predicted"/>
<protein>
    <recommendedName>
        <fullName evidence="3">Leucine-rich repeat domain-containing protein</fullName>
    </recommendedName>
</protein>
<dbReference type="EMBL" id="BDCX01000006">
    <property type="protein sequence ID" value="GAT67235.1"/>
    <property type="molecule type" value="Genomic_DNA"/>
</dbReference>
<keyword evidence="2" id="KW-1185">Reference proteome</keyword>
<dbReference type="InterPro" id="IPR032675">
    <property type="entry name" value="LRR_dom_sf"/>
</dbReference>
<name>A0A161LKG6_9ACTN</name>
<dbReference type="AlphaFoldDB" id="A0A161LKG6"/>
<reference evidence="2" key="2">
    <citation type="submission" date="2016-04" db="EMBL/GenBank/DDBJ databases">
        <title>Planomonospora sphaerica JCM9374 whole genome shotgun sequence.</title>
        <authorList>
            <person name="Suzuki T."/>
            <person name="Dohra H."/>
            <person name="Kodani S."/>
        </authorList>
    </citation>
    <scope>NUCLEOTIDE SEQUENCE [LARGE SCALE GENOMIC DNA]</scope>
    <source>
        <strain evidence="2">JCM 9374</strain>
    </source>
</reference>
<reference evidence="1 2" key="1">
    <citation type="journal article" date="2016" name="Genome Announc.">
        <title>Draft Genome Sequence of Planomonospora sphaerica JCM9374, a Rare Actinomycete.</title>
        <authorList>
            <person name="Dohra H."/>
            <person name="Suzuki T."/>
            <person name="Inoue Y."/>
            <person name="Kodani S."/>
        </authorList>
    </citation>
    <scope>NUCLEOTIDE SEQUENCE [LARGE SCALE GENOMIC DNA]</scope>
    <source>
        <strain evidence="1 2">JCM 9374</strain>
    </source>
</reference>
<dbReference type="OrthoDB" id="498873at2"/>
<evidence type="ECO:0000313" key="2">
    <source>
        <dbReference type="Proteomes" id="UP000077701"/>
    </source>
</evidence>
<organism evidence="1 2">
    <name type="scientific">Planomonospora sphaerica</name>
    <dbReference type="NCBI Taxonomy" id="161355"/>
    <lineage>
        <taxon>Bacteria</taxon>
        <taxon>Bacillati</taxon>
        <taxon>Actinomycetota</taxon>
        <taxon>Actinomycetes</taxon>
        <taxon>Streptosporangiales</taxon>
        <taxon>Streptosporangiaceae</taxon>
        <taxon>Planomonospora</taxon>
    </lineage>
</organism>
<comment type="caution">
    <text evidence="1">The sequence shown here is derived from an EMBL/GenBank/DDBJ whole genome shotgun (WGS) entry which is preliminary data.</text>
</comment>
<accession>A0A161LKG6</accession>
<sequence length="60" mass="6761">MAGPRNDQTDVRARIDECRRSGSTVLDLSGMDLEALPESFDDFTGLIRLDVTGNRRHRVE</sequence>
<gene>
    <name evidence="1" type="ORF">PS9374_02888</name>
</gene>
<dbReference type="Gene3D" id="3.80.10.10">
    <property type="entry name" value="Ribonuclease Inhibitor"/>
    <property type="match status" value="1"/>
</dbReference>
<dbReference type="RefSeq" id="WP_068897316.1">
    <property type="nucleotide sequence ID" value="NZ_BDCX01000006.1"/>
</dbReference>